<dbReference type="InterPro" id="IPR029074">
    <property type="entry name" value="Imm49"/>
</dbReference>
<evidence type="ECO:0000313" key="2">
    <source>
        <dbReference type="Proteomes" id="UP000661112"/>
    </source>
</evidence>
<dbReference type="Proteomes" id="UP000661112">
    <property type="component" value="Unassembled WGS sequence"/>
</dbReference>
<reference evidence="1 2" key="1">
    <citation type="journal article" date="2020" name="ISME J.">
        <title>Comparative genomics reveals insights into cyanobacterial evolution and habitat adaptation.</title>
        <authorList>
            <person name="Chen M.Y."/>
            <person name="Teng W.K."/>
            <person name="Zhao L."/>
            <person name="Hu C.X."/>
            <person name="Zhou Y.K."/>
            <person name="Han B.P."/>
            <person name="Song L.R."/>
            <person name="Shu W.S."/>
        </authorList>
    </citation>
    <scope>NUCLEOTIDE SEQUENCE [LARGE SCALE GENOMIC DNA]</scope>
    <source>
        <strain evidence="1 2">FACHB-119</strain>
    </source>
</reference>
<comment type="caution">
    <text evidence="1">The sequence shown here is derived from an EMBL/GenBank/DDBJ whole genome shotgun (WGS) entry which is preliminary data.</text>
</comment>
<name>A0ABR8D3P5_9NOST</name>
<dbReference type="RefSeq" id="WP_190469023.1">
    <property type="nucleotide sequence ID" value="NZ_JACJSG010000007.1"/>
</dbReference>
<dbReference type="Pfam" id="PF15575">
    <property type="entry name" value="Imm49"/>
    <property type="match status" value="1"/>
</dbReference>
<dbReference type="EMBL" id="JACJSG010000007">
    <property type="protein sequence ID" value="MBD2500378.1"/>
    <property type="molecule type" value="Genomic_DNA"/>
</dbReference>
<proteinExistence type="predicted"/>
<sequence length="277" mass="30929">MNISRHLADLEDIQSDCDYYATRLEKSLSNIQKSPANLGTLAANALFYAGYLSVLNPNSIELYRALRIAAYSLTEVCRLATLREGSYEVFVGEGEPVMLPSGVTSYSSGISWLNGFYLAAACREAHLNDSLSQIPVAILKQSSTRSDEYLYLQIEALQSFWKRQADTPQRFIEAMKATDPEQVKFGTVDAALNLGVPEIDLLFRLLENDGAAFNEALVKAIQWHKKHWGKKSLKNDPHGFLALGPLGLAAIAYERGINIEVESDYIPKYIVQREFLK</sequence>
<accession>A0ABR8D3P5</accession>
<evidence type="ECO:0000313" key="1">
    <source>
        <dbReference type="EMBL" id="MBD2500378.1"/>
    </source>
</evidence>
<keyword evidence="2" id="KW-1185">Reference proteome</keyword>
<protein>
    <submittedName>
        <fullName evidence="1">Immunity 49 family protein</fullName>
    </submittedName>
</protein>
<organism evidence="1 2">
    <name type="scientific">Anabaena azotica FACHB-119</name>
    <dbReference type="NCBI Taxonomy" id="947527"/>
    <lineage>
        <taxon>Bacteria</taxon>
        <taxon>Bacillati</taxon>
        <taxon>Cyanobacteriota</taxon>
        <taxon>Cyanophyceae</taxon>
        <taxon>Nostocales</taxon>
        <taxon>Nostocaceae</taxon>
        <taxon>Anabaena</taxon>
        <taxon>Anabaena azotica</taxon>
    </lineage>
</organism>
<gene>
    <name evidence="1" type="ORF">H6G83_07050</name>
</gene>